<dbReference type="AlphaFoldDB" id="A0A8T8K3A5"/>
<dbReference type="GeneID" id="64819230"/>
<protein>
    <submittedName>
        <fullName evidence="2">SHOCT domain-containing protein</fullName>
    </submittedName>
</protein>
<evidence type="ECO:0000313" key="3">
    <source>
        <dbReference type="Proteomes" id="UP000681041"/>
    </source>
</evidence>
<dbReference type="OrthoDB" id="78418at2157"/>
<dbReference type="Proteomes" id="UP000681041">
    <property type="component" value="Chromosome"/>
</dbReference>
<reference evidence="2" key="1">
    <citation type="submission" date="2020-07" db="EMBL/GenBank/DDBJ databases">
        <title>Methanobacterium. sp. MethCan genome.</title>
        <authorList>
            <person name="Postec A."/>
            <person name="Quemeneur M."/>
        </authorList>
    </citation>
    <scope>NUCLEOTIDE SEQUENCE</scope>
    <source>
        <strain evidence="2">MethCAN</strain>
    </source>
</reference>
<dbReference type="KEGG" id="meme:HYG87_00660"/>
<proteinExistence type="predicted"/>
<keyword evidence="3" id="KW-1185">Reference proteome</keyword>
<evidence type="ECO:0000313" key="2">
    <source>
        <dbReference type="EMBL" id="QUH22379.1"/>
    </source>
</evidence>
<dbReference type="RefSeq" id="WP_211533322.1">
    <property type="nucleotide sequence ID" value="NZ_CP058560.1"/>
</dbReference>
<accession>A0A8T8K3A5</accession>
<gene>
    <name evidence="2" type="ORF">HYG87_00660</name>
</gene>
<feature type="domain" description="SHOCT" evidence="1">
    <location>
        <begin position="159"/>
        <end position="186"/>
    </location>
</feature>
<sequence length="188" mass="21736">MVNCINCSTENLETSNYCKNCGRSLNQNETKNQDNTVEQTNLQIAVSFYESMPGRVSLGNNSRYIKGILELDENEIIVHKKSFWRGKDRGTKHIRYDNITSVDYDAGKFLALPSIQVYLSSVEYSFRSDDKRLKELYEIIRQKIDESHNKSELKISPLDELKKLAELKDMGVVTQEEFELKKKELLGL</sequence>
<organism evidence="2 3">
    <name type="scientific">Methanobacterium alkalithermotolerans</name>
    <dbReference type="NCBI Taxonomy" id="2731220"/>
    <lineage>
        <taxon>Archaea</taxon>
        <taxon>Methanobacteriati</taxon>
        <taxon>Methanobacteriota</taxon>
        <taxon>Methanomada group</taxon>
        <taxon>Methanobacteria</taxon>
        <taxon>Methanobacteriales</taxon>
        <taxon>Methanobacteriaceae</taxon>
        <taxon>Methanobacterium</taxon>
    </lineage>
</organism>
<dbReference type="InterPro" id="IPR018649">
    <property type="entry name" value="SHOCT"/>
</dbReference>
<dbReference type="Pfam" id="PF09851">
    <property type="entry name" value="SHOCT"/>
    <property type="match status" value="1"/>
</dbReference>
<evidence type="ECO:0000259" key="1">
    <source>
        <dbReference type="Pfam" id="PF09851"/>
    </source>
</evidence>
<name>A0A8T8K3A5_9EURY</name>
<dbReference type="EMBL" id="CP058560">
    <property type="protein sequence ID" value="QUH22379.1"/>
    <property type="molecule type" value="Genomic_DNA"/>
</dbReference>